<sequence>MKLRVRLQKRTQPLEVPESEPTLGQLRAHLSQVLLPTLGFRKGLVKMLKLSQFRMP</sequence>
<evidence type="ECO:0000313" key="2">
    <source>
        <dbReference type="MGI" id="MGI:1917004"/>
    </source>
</evidence>
<dbReference type="Proteomes" id="UP000000589">
    <property type="component" value="Chromosome 10"/>
</dbReference>
<gene>
    <name evidence="1 2" type="primary">Fbxo7</name>
</gene>
<evidence type="ECO:0007829" key="6">
    <source>
        <dbReference type="PubMed" id="21183079"/>
    </source>
</evidence>
<dbReference type="Ensembl" id="ENSMUST00000001837.14">
    <property type="protein sequence ID" value="ENSMUSP00000001837.8"/>
    <property type="gene ID" value="ENSMUSG00000001786.15"/>
</dbReference>
<dbReference type="Antibodypedia" id="25270">
    <property type="antibodies" value="180 antibodies from 32 providers"/>
</dbReference>
<accession>F8WIP1</accession>
<dbReference type="AGR" id="MGI:1917004"/>
<reference evidence="1 3" key="3">
    <citation type="journal article" date="2011" name="PLoS Biol.">
        <title>Modernizing reference genome assemblies.</title>
        <authorList>
            <person name="Church D.M."/>
            <person name="Schneider V.A."/>
            <person name="Graves T."/>
            <person name="Auger K."/>
            <person name="Cunningham F."/>
            <person name="Bouk N."/>
            <person name="Chen H.C."/>
            <person name="Agarwala R."/>
            <person name="McLaren W.M."/>
            <person name="Ritchie G.R."/>
            <person name="Albracht D."/>
            <person name="Kremitzki M."/>
            <person name="Rock S."/>
            <person name="Kotkiewicz H."/>
            <person name="Kremitzki C."/>
            <person name="Wollam A."/>
            <person name="Trani L."/>
            <person name="Fulton L."/>
            <person name="Fulton R."/>
            <person name="Matthews L."/>
            <person name="Whitehead S."/>
            <person name="Chow W."/>
            <person name="Torrance J."/>
            <person name="Dunn M."/>
            <person name="Harden G."/>
            <person name="Threadgold G."/>
            <person name="Wood J."/>
            <person name="Collins J."/>
            <person name="Heath P."/>
            <person name="Griffiths G."/>
            <person name="Pelan S."/>
            <person name="Grafham D."/>
            <person name="Eichler E.E."/>
            <person name="Weinstock G."/>
            <person name="Mardis E.R."/>
            <person name="Wilson R.K."/>
            <person name="Howe K."/>
            <person name="Flicek P."/>
            <person name="Hubbard T."/>
        </authorList>
    </citation>
    <scope>NUCLEOTIDE SEQUENCE [LARGE SCALE GENOMIC DNA]</scope>
    <source>
        <strain evidence="1 3">C57BL/6J</strain>
    </source>
</reference>
<evidence type="ECO:0007829" key="4">
    <source>
        <dbReference type="PeptideAtlas" id="F8WIP1"/>
    </source>
</evidence>
<keyword evidence="4 5" id="KW-1267">Proteomics identification</keyword>
<evidence type="ECO:0000313" key="3">
    <source>
        <dbReference type="Proteomes" id="UP000000589"/>
    </source>
</evidence>
<name>F8WIP1_MOUSE</name>
<reference evidence="6" key="2">
    <citation type="journal article" date="2010" name="Cell">
        <title>A tissue-specific atlas of mouse protein phosphorylation and expression.</title>
        <authorList>
            <person name="Huttlin E.L."/>
            <person name="Jedrychowski M.P."/>
            <person name="Elias J.E."/>
            <person name="Goswami T."/>
            <person name="Rad R."/>
            <person name="Beausoleil S.A."/>
            <person name="Villen J."/>
            <person name="Haas W."/>
            <person name="Sowa M.E."/>
            <person name="Gygi S.P."/>
        </authorList>
    </citation>
    <scope>IDENTIFICATION BY MASS SPECTROMETRY [LARGE SCALE ANALYSIS]</scope>
</reference>
<dbReference type="GeneTree" id="ENSGT00390000006670"/>
<dbReference type="ExpressionAtlas" id="F8WIP1">
    <property type="expression patterns" value="baseline and differential"/>
</dbReference>
<dbReference type="AlphaFoldDB" id="F8WIP1"/>
<reference evidence="1" key="4">
    <citation type="submission" date="2025-08" db="UniProtKB">
        <authorList>
            <consortium name="Ensembl"/>
        </authorList>
    </citation>
    <scope>IDENTIFICATION</scope>
    <source>
        <strain evidence="1">C57BL/6J</strain>
    </source>
</reference>
<dbReference type="ProteomicsDB" id="367415"/>
<dbReference type="SMR" id="F8WIP1"/>
<dbReference type="MGI" id="MGI:1917004">
    <property type="gene designation" value="Fbxo7"/>
</dbReference>
<reference evidence="1 3" key="1">
    <citation type="journal article" date="2009" name="PLoS Biol.">
        <title>Lineage-specific biology revealed by a finished genome assembly of the mouse.</title>
        <authorList>
            <consortium name="Mouse Genome Sequencing Consortium"/>
            <person name="Church D.M."/>
            <person name="Goodstadt L."/>
            <person name="Hillier L.W."/>
            <person name="Zody M.C."/>
            <person name="Goldstein S."/>
            <person name="She X."/>
            <person name="Bult C.J."/>
            <person name="Agarwala R."/>
            <person name="Cherry J.L."/>
            <person name="DiCuccio M."/>
            <person name="Hlavina W."/>
            <person name="Kapustin Y."/>
            <person name="Meric P."/>
            <person name="Maglott D."/>
            <person name="Birtle Z."/>
            <person name="Marques A.C."/>
            <person name="Graves T."/>
            <person name="Zhou S."/>
            <person name="Teague B."/>
            <person name="Potamousis K."/>
            <person name="Churas C."/>
            <person name="Place M."/>
            <person name="Herschleb J."/>
            <person name="Runnheim R."/>
            <person name="Forrest D."/>
            <person name="Amos-Landgraf J."/>
            <person name="Schwartz D.C."/>
            <person name="Cheng Z."/>
            <person name="Lindblad-Toh K."/>
            <person name="Eichler E.E."/>
            <person name="Ponting C.P."/>
        </authorList>
    </citation>
    <scope>NUCLEOTIDE SEQUENCE [LARGE SCALE GENOMIC DNA]</scope>
    <source>
        <strain evidence="1 3">C57BL/6J</strain>
    </source>
</reference>
<evidence type="ECO:0000313" key="1">
    <source>
        <dbReference type="Ensembl" id="ENSMUSP00000001837.8"/>
    </source>
</evidence>
<evidence type="ECO:0007829" key="5">
    <source>
        <dbReference type="ProteomicsDB" id="F8WIP1"/>
    </source>
</evidence>
<dbReference type="VEuPathDB" id="HostDB:ENSMUSG00000001786"/>
<keyword evidence="3" id="KW-1185">Reference proteome</keyword>
<reference evidence="1" key="5">
    <citation type="submission" date="2025-09" db="UniProtKB">
        <authorList>
            <consortium name="Ensembl"/>
        </authorList>
    </citation>
    <scope>IDENTIFICATION</scope>
    <source>
        <strain evidence="1">C57BL/6J</strain>
    </source>
</reference>
<protein>
    <submittedName>
        <fullName evidence="1">F-box protein 7</fullName>
    </submittedName>
</protein>
<dbReference type="HOGENOM" id="CLU_3013571_0_0_1"/>
<proteinExistence type="evidence at protein level"/>
<dbReference type="Bgee" id="ENSMUSG00000001786">
    <property type="expression patterns" value="Expressed in right kidney and 236 other cell types or tissues"/>
</dbReference>
<organism evidence="1 3">
    <name type="scientific">Mus musculus</name>
    <name type="common">Mouse</name>
    <dbReference type="NCBI Taxonomy" id="10090"/>
    <lineage>
        <taxon>Eukaryota</taxon>
        <taxon>Metazoa</taxon>
        <taxon>Chordata</taxon>
        <taxon>Craniata</taxon>
        <taxon>Vertebrata</taxon>
        <taxon>Euteleostomi</taxon>
        <taxon>Mammalia</taxon>
        <taxon>Eutheria</taxon>
        <taxon>Euarchontoglires</taxon>
        <taxon>Glires</taxon>
        <taxon>Rodentia</taxon>
        <taxon>Myomorpha</taxon>
        <taxon>Muroidea</taxon>
        <taxon>Muridae</taxon>
        <taxon>Murinae</taxon>
        <taxon>Mus</taxon>
        <taxon>Mus</taxon>
    </lineage>
</organism>